<reference evidence="1 2" key="1">
    <citation type="journal article" date="2020" name="Appl. Environ. Microbiol.">
        <title>Genomic Characteristics of a Novel Species of Ammonia-Oxidizing Archaea from the Jiulong River Estuary.</title>
        <authorList>
            <person name="Zou D."/>
            <person name="Wan R."/>
            <person name="Han L."/>
            <person name="Xu M.N."/>
            <person name="Liu Y."/>
            <person name="Liu H."/>
            <person name="Kao S.J."/>
            <person name="Li M."/>
        </authorList>
    </citation>
    <scope>NUCLEOTIDE SEQUENCE [LARGE SCALE GENOMIC DNA]</scope>
    <source>
        <strain evidence="1">W2bin3</strain>
    </source>
</reference>
<sequence>EGFNADAYSASKAALIVLTKCWSLEYAKDRIRVNCVCPGVVDTDMTKPFLKTEKDREFIDNDHPIGRIGTPEDVANSILFLASEDSSWTTGAILAVDGGQSTK</sequence>
<gene>
    <name evidence="1" type="ORF">H2B05_06720</name>
</gene>
<comment type="caution">
    <text evidence="1">The sequence shown here is derived from an EMBL/GenBank/DDBJ whole genome shotgun (WGS) entry which is preliminary data.</text>
</comment>
<feature type="non-terminal residue" evidence="1">
    <location>
        <position position="1"/>
    </location>
</feature>
<accession>A0AC60W4D4</accession>
<evidence type="ECO:0000313" key="1">
    <source>
        <dbReference type="EMBL" id="MBA4454620.1"/>
    </source>
</evidence>
<proteinExistence type="predicted"/>
<dbReference type="Proteomes" id="UP000526786">
    <property type="component" value="Unassembled WGS sequence"/>
</dbReference>
<name>A0AC60W4D4_9ARCH</name>
<protein>
    <submittedName>
        <fullName evidence="1">SDR family oxidoreductase</fullName>
    </submittedName>
</protein>
<dbReference type="EMBL" id="JACENC010000263">
    <property type="protein sequence ID" value="MBA4454620.1"/>
    <property type="molecule type" value="Genomic_DNA"/>
</dbReference>
<evidence type="ECO:0000313" key="2">
    <source>
        <dbReference type="Proteomes" id="UP000526786"/>
    </source>
</evidence>
<organism evidence="1 2">
    <name type="scientific">Candidatus Nitrosomaritimum aestuariumsis</name>
    <dbReference type="NCBI Taxonomy" id="3342354"/>
    <lineage>
        <taxon>Archaea</taxon>
        <taxon>Nitrososphaerota</taxon>
        <taxon>Nitrososphaeria</taxon>
        <taxon>Nitrosopumilales</taxon>
        <taxon>Nitrosopumilaceae</taxon>
        <taxon>Candidatus Nitrosomaritimum</taxon>
    </lineage>
</organism>